<proteinExistence type="predicted"/>
<keyword evidence="1" id="KW-0732">Signal</keyword>
<organism evidence="2 3">
    <name type="scientific">Phytophthora citrophthora</name>
    <dbReference type="NCBI Taxonomy" id="4793"/>
    <lineage>
        <taxon>Eukaryota</taxon>
        <taxon>Sar</taxon>
        <taxon>Stramenopiles</taxon>
        <taxon>Oomycota</taxon>
        <taxon>Peronosporomycetes</taxon>
        <taxon>Peronosporales</taxon>
        <taxon>Peronosporaceae</taxon>
        <taxon>Phytophthora</taxon>
    </lineage>
</organism>
<dbReference type="Proteomes" id="UP001259832">
    <property type="component" value="Unassembled WGS sequence"/>
</dbReference>
<evidence type="ECO:0000256" key="1">
    <source>
        <dbReference type="SAM" id="SignalP"/>
    </source>
</evidence>
<dbReference type="AlphaFoldDB" id="A0AAD9GBP7"/>
<evidence type="ECO:0008006" key="4">
    <source>
        <dbReference type="Google" id="ProtNLM"/>
    </source>
</evidence>
<keyword evidence="3" id="KW-1185">Reference proteome</keyword>
<name>A0AAD9GBP7_9STRA</name>
<feature type="chain" id="PRO_5042100468" description="RxLR effector protein" evidence="1">
    <location>
        <begin position="21"/>
        <end position="120"/>
    </location>
</feature>
<reference evidence="2" key="1">
    <citation type="submission" date="2023-08" db="EMBL/GenBank/DDBJ databases">
        <title>Reference Genome Resource for the Citrus Pathogen Phytophthora citrophthora.</title>
        <authorList>
            <person name="Moller H."/>
            <person name="Coetzee B."/>
            <person name="Rose L.J."/>
            <person name="Van Niekerk J.M."/>
        </authorList>
    </citation>
    <scope>NUCLEOTIDE SEQUENCE</scope>
    <source>
        <strain evidence="2">STE-U-9442</strain>
    </source>
</reference>
<gene>
    <name evidence="2" type="ORF">P3T76_010614</name>
</gene>
<comment type="caution">
    <text evidence="2">The sequence shown here is derived from an EMBL/GenBank/DDBJ whole genome shotgun (WGS) entry which is preliminary data.</text>
</comment>
<evidence type="ECO:0000313" key="2">
    <source>
        <dbReference type="EMBL" id="KAK1935389.1"/>
    </source>
</evidence>
<dbReference type="EMBL" id="JASMQC010000023">
    <property type="protein sequence ID" value="KAK1935389.1"/>
    <property type="molecule type" value="Genomic_DNA"/>
</dbReference>
<protein>
    <recommendedName>
        <fullName evidence="4">RxLR effector protein</fullName>
    </recommendedName>
</protein>
<sequence>MHFYYIALLGIFALANAVLADQPHATNADTLPIDTPTSRLLRTDNTGEERGFSLNRIPGVKKISSFMTDTKVSCGLNLIPKGKKISSVRTDKKLTKYLQSNREIDDVFSKLKLNKAGKDS</sequence>
<feature type="signal peptide" evidence="1">
    <location>
        <begin position="1"/>
        <end position="20"/>
    </location>
</feature>
<accession>A0AAD9GBP7</accession>
<evidence type="ECO:0000313" key="3">
    <source>
        <dbReference type="Proteomes" id="UP001259832"/>
    </source>
</evidence>